<dbReference type="Proteomes" id="UP000709959">
    <property type="component" value="Unassembled WGS sequence"/>
</dbReference>
<dbReference type="AlphaFoldDB" id="A0A936K564"/>
<accession>A0A936K564</accession>
<evidence type="ECO:0000313" key="2">
    <source>
        <dbReference type="Proteomes" id="UP000709959"/>
    </source>
</evidence>
<dbReference type="EMBL" id="JADKCH010000001">
    <property type="protein sequence ID" value="MBK8571461.1"/>
    <property type="molecule type" value="Genomic_DNA"/>
</dbReference>
<sequence length="48" mass="5562">MRTLSVRTRLISFLALGGALLWGVIELLALQLSRRSRRWSQQETSRSF</sequence>
<name>A0A936K564_9BACT</name>
<protein>
    <submittedName>
        <fullName evidence="1">Uncharacterized protein</fullName>
    </submittedName>
</protein>
<comment type="caution">
    <text evidence="1">The sequence shown here is derived from an EMBL/GenBank/DDBJ whole genome shotgun (WGS) entry which is preliminary data.</text>
</comment>
<reference evidence="1 2" key="1">
    <citation type="submission" date="2020-10" db="EMBL/GenBank/DDBJ databases">
        <title>Connecting structure to function with the recovery of over 1000 high-quality activated sludge metagenome-assembled genomes encoding full-length rRNA genes using long-read sequencing.</title>
        <authorList>
            <person name="Singleton C.M."/>
            <person name="Petriglieri F."/>
            <person name="Kristensen J.M."/>
            <person name="Kirkegaard R.H."/>
            <person name="Michaelsen T.Y."/>
            <person name="Andersen M.H."/>
            <person name="Karst S.M."/>
            <person name="Dueholm M.S."/>
            <person name="Nielsen P.H."/>
            <person name="Albertsen M."/>
        </authorList>
    </citation>
    <scope>NUCLEOTIDE SEQUENCE [LARGE SCALE GENOMIC DNA]</scope>
    <source>
        <strain evidence="1">OdNE_18-Q3-R46-58_MAXAC.008</strain>
    </source>
</reference>
<proteinExistence type="predicted"/>
<evidence type="ECO:0000313" key="1">
    <source>
        <dbReference type="EMBL" id="MBK8571461.1"/>
    </source>
</evidence>
<organism evidence="1 2">
    <name type="scientific">Candidatus Geothrix odensensis</name>
    <dbReference type="NCBI Taxonomy" id="2954440"/>
    <lineage>
        <taxon>Bacteria</taxon>
        <taxon>Pseudomonadati</taxon>
        <taxon>Acidobacteriota</taxon>
        <taxon>Holophagae</taxon>
        <taxon>Holophagales</taxon>
        <taxon>Holophagaceae</taxon>
        <taxon>Geothrix</taxon>
    </lineage>
</organism>
<gene>
    <name evidence="1" type="ORF">IPN91_02235</name>
</gene>